<dbReference type="GO" id="GO:0016020">
    <property type="term" value="C:membrane"/>
    <property type="evidence" value="ECO:0007669"/>
    <property type="project" value="UniProtKB-SubCell"/>
</dbReference>
<sequence>MDSSGDKPSSVKDAFSKVQTAPPAQERVDLFRRLIQDLVEDPVANPNIPNALFEKNWAEDSEVLDEDFIRQIIQSFKTTREDLWTHPARNMVHEIAHLFDFGCSRATREGFQNMEKANQVQLPLPQDIEGGREPWEQRFKNKLEKLFHLRTDLPPETVNIGLFEDPQRSTPVLTYEGAEFCNWGRTVENQPVYTCVPKTNYGIQQIVLYATNNNLGVRVSGYPQLPNVESLDPLCPILFGDKPTLLNSITELGPLKEDSTKSLVRVGCATTNEQFRYWCVKTKRVTLPLNVIMVEITFGGSNGPICHGAGIRHKTLSDLVYAIEYVDVHGKLQVITRADDDFLSAASGCFGLIGVVTHITLVVDKMTYAAMTPQKQAAIDAIPPPDSLRSRVPAPLKQPRTPEQIRRAQEEFEKKAVEEYYAEWFWFPYSDEVWINTWSTTPVSLGVQDYPDNEEIAVQWLQAVAIEALQYLAKDTNTAEILPLLRTTAVSRLGMASLPAGKEIKAWLPDALHFRRAIQNTRVRDMELEIPLPHQSDNLDKPDFTIVQHAWWEAIIKAYEHTDKCPMRLPLELRIMGDSNVLMAPQRGNRLGTASIEVLTLESVTEYWDAFAQEVLDKWMELREWKGQKLNIRPHWAKEWQQLKVDGKPFRDYLKKECYGDVIPKFNNVLTQIGQAQGWQRQDLKRVFSNALTRSNGMETSARSEAILQTLPPTDLTRDRDQSEGEAFGPSSASRSVEAIPDGGYGWIVVFACFVQTFRVNAWSGSWGILQAGLIQTKMTDTPASTLSFAGSLGTALTVALGLVCIRLAQLIGAQWSTLTGILLLTISNIIGGLAVNNVSGMFVSGALYGFSGALMYTMSNSLPVQWFSNRLGTANGLVKLSRGLGATVMAIVLQALIERVGVAWTFHAMALMSLASGVPAALLISKSEQQRWCQLSSSLRRG</sequence>
<evidence type="ECO:0000313" key="6">
    <source>
        <dbReference type="EMBL" id="GIJ82936.1"/>
    </source>
</evidence>
<reference evidence="6 7" key="1">
    <citation type="submission" date="2018-10" db="EMBL/GenBank/DDBJ databases">
        <title>Pan-genome distribution and transcriptional activeness of fungal secondary metabolism genes in Aspergillus section Fumigati.</title>
        <authorList>
            <person name="Takahashi H."/>
            <person name="Umemura M."/>
            <person name="Ninomiya A."/>
            <person name="Kusuya Y."/>
            <person name="Urayama S."/>
            <person name="Shimizu M."/>
            <person name="Watanabe A."/>
            <person name="Kamei K."/>
            <person name="Yaguchi T."/>
            <person name="Hagiwara D."/>
        </authorList>
    </citation>
    <scope>NUCLEOTIDE SEQUENCE [LARGE SCALE GENOMIC DNA]</scope>
    <source>
        <strain evidence="6 7">IFM 55266</strain>
    </source>
</reference>
<gene>
    <name evidence="6" type="ORF">Asppvi_001451</name>
</gene>
<evidence type="ECO:0000256" key="2">
    <source>
        <dbReference type="ARBA" id="ARBA00023002"/>
    </source>
</evidence>
<protein>
    <recommendedName>
        <fullName evidence="5">D-arabinono-1,4-lactone oxidase C-terminal domain-containing protein</fullName>
    </recommendedName>
</protein>
<dbReference type="OrthoDB" id="610608at2759"/>
<keyword evidence="4" id="KW-1133">Transmembrane helix</keyword>
<dbReference type="EMBL" id="BHVY01000001">
    <property type="protein sequence ID" value="GIJ82936.1"/>
    <property type="molecule type" value="Genomic_DNA"/>
</dbReference>
<evidence type="ECO:0000256" key="4">
    <source>
        <dbReference type="SAM" id="Phobius"/>
    </source>
</evidence>
<dbReference type="GO" id="GO:0050660">
    <property type="term" value="F:flavin adenine dinucleotide binding"/>
    <property type="evidence" value="ECO:0007669"/>
    <property type="project" value="InterPro"/>
</dbReference>
<keyword evidence="7" id="KW-1185">Reference proteome</keyword>
<feature type="region of interest" description="Disordered" evidence="3">
    <location>
        <begin position="709"/>
        <end position="735"/>
    </location>
</feature>
<dbReference type="GO" id="GO:0005739">
    <property type="term" value="C:mitochondrion"/>
    <property type="evidence" value="ECO:0007669"/>
    <property type="project" value="TreeGrafter"/>
</dbReference>
<dbReference type="GO" id="GO:0003885">
    <property type="term" value="F:D-arabinono-1,4-lactone oxidase activity"/>
    <property type="evidence" value="ECO:0007669"/>
    <property type="project" value="InterPro"/>
</dbReference>
<dbReference type="Gene3D" id="3.30.43.10">
    <property type="entry name" value="Uridine Diphospho-n-acetylenolpyruvylglucosamine Reductase, domain 2"/>
    <property type="match status" value="1"/>
</dbReference>
<dbReference type="GeneID" id="67000064"/>
<dbReference type="SUPFAM" id="SSF103473">
    <property type="entry name" value="MFS general substrate transporter"/>
    <property type="match status" value="1"/>
</dbReference>
<organism evidence="6 7">
    <name type="scientific">Aspergillus pseudoviridinutans</name>
    <dbReference type="NCBI Taxonomy" id="1517512"/>
    <lineage>
        <taxon>Eukaryota</taxon>
        <taxon>Fungi</taxon>
        <taxon>Dikarya</taxon>
        <taxon>Ascomycota</taxon>
        <taxon>Pezizomycotina</taxon>
        <taxon>Eurotiomycetes</taxon>
        <taxon>Eurotiomycetidae</taxon>
        <taxon>Eurotiales</taxon>
        <taxon>Aspergillaceae</taxon>
        <taxon>Aspergillus</taxon>
        <taxon>Aspergillus subgen. Fumigati</taxon>
    </lineage>
</organism>
<dbReference type="PANTHER" id="PTHR43762:SF1">
    <property type="entry name" value="D-ARABINONO-1,4-LACTONE OXIDASE"/>
    <property type="match status" value="1"/>
</dbReference>
<evidence type="ECO:0000256" key="1">
    <source>
        <dbReference type="ARBA" id="ARBA00004141"/>
    </source>
</evidence>
<dbReference type="InterPro" id="IPR011701">
    <property type="entry name" value="MFS"/>
</dbReference>
<name>A0A9P3B241_9EURO</name>
<accession>A0A9P3B241</accession>
<dbReference type="InterPro" id="IPR007173">
    <property type="entry name" value="ALO_C"/>
</dbReference>
<keyword evidence="4" id="KW-0472">Membrane</keyword>
<feature type="transmembrane region" description="Helical" evidence="4">
    <location>
        <begin position="787"/>
        <end position="809"/>
    </location>
</feature>
<dbReference type="InterPro" id="IPR016167">
    <property type="entry name" value="FAD-bd_PCMH_sub1"/>
</dbReference>
<proteinExistence type="predicted"/>
<dbReference type="AlphaFoldDB" id="A0A9P3B241"/>
<comment type="subcellular location">
    <subcellularLocation>
        <location evidence="1">Membrane</location>
        <topology evidence="1">Multi-pass membrane protein</topology>
    </subcellularLocation>
</comment>
<dbReference type="InterPro" id="IPR010031">
    <property type="entry name" value="FAD_lactone_oxidase-like"/>
</dbReference>
<dbReference type="RefSeq" id="XP_043153683.1">
    <property type="nucleotide sequence ID" value="XM_043297748.1"/>
</dbReference>
<evidence type="ECO:0000313" key="7">
    <source>
        <dbReference type="Proteomes" id="UP001043456"/>
    </source>
</evidence>
<dbReference type="InterPro" id="IPR036259">
    <property type="entry name" value="MFS_trans_sf"/>
</dbReference>
<keyword evidence="2" id="KW-0560">Oxidoreductase</keyword>
<feature type="transmembrane region" description="Helical" evidence="4">
    <location>
        <begin position="881"/>
        <end position="898"/>
    </location>
</feature>
<dbReference type="InterPro" id="IPR016169">
    <property type="entry name" value="FAD-bd_PCMH_sub2"/>
</dbReference>
<feature type="transmembrane region" description="Helical" evidence="4">
    <location>
        <begin position="816"/>
        <end position="836"/>
    </location>
</feature>
<evidence type="ECO:0000259" key="5">
    <source>
        <dbReference type="Pfam" id="PF04030"/>
    </source>
</evidence>
<dbReference type="Proteomes" id="UP001043456">
    <property type="component" value="Unassembled WGS sequence"/>
</dbReference>
<comment type="caution">
    <text evidence="6">The sequence shown here is derived from an EMBL/GenBank/DDBJ whole genome shotgun (WGS) entry which is preliminary data.</text>
</comment>
<feature type="transmembrane region" description="Helical" evidence="4">
    <location>
        <begin position="842"/>
        <end position="860"/>
    </location>
</feature>
<dbReference type="InterPro" id="IPR036318">
    <property type="entry name" value="FAD-bd_PCMH-like_sf"/>
</dbReference>
<feature type="region of interest" description="Disordered" evidence="3">
    <location>
        <begin position="1"/>
        <end position="20"/>
    </location>
</feature>
<dbReference type="Gene3D" id="3.30.465.10">
    <property type="match status" value="1"/>
</dbReference>
<dbReference type="Pfam" id="PF07690">
    <property type="entry name" value="MFS_1"/>
    <property type="match status" value="1"/>
</dbReference>
<dbReference type="Pfam" id="PF04030">
    <property type="entry name" value="ALO"/>
    <property type="match status" value="1"/>
</dbReference>
<dbReference type="InterPro" id="IPR016170">
    <property type="entry name" value="Cytok_DH_C_sf"/>
</dbReference>
<evidence type="ECO:0000256" key="3">
    <source>
        <dbReference type="SAM" id="MobiDB-lite"/>
    </source>
</evidence>
<dbReference type="GO" id="GO:0022857">
    <property type="term" value="F:transmembrane transporter activity"/>
    <property type="evidence" value="ECO:0007669"/>
    <property type="project" value="InterPro"/>
</dbReference>
<keyword evidence="4" id="KW-0812">Transmembrane</keyword>
<feature type="domain" description="D-arabinono-1,4-lactone oxidase C-terminal" evidence="5">
    <location>
        <begin position="397"/>
        <end position="669"/>
    </location>
</feature>
<dbReference type="SUPFAM" id="SSF56176">
    <property type="entry name" value="FAD-binding/transporter-associated domain-like"/>
    <property type="match status" value="1"/>
</dbReference>
<dbReference type="Gene3D" id="3.40.462.10">
    <property type="entry name" value="FAD-linked oxidases, C-terminal domain"/>
    <property type="match status" value="1"/>
</dbReference>
<feature type="transmembrane region" description="Helical" evidence="4">
    <location>
        <begin position="904"/>
        <end position="925"/>
    </location>
</feature>
<dbReference type="Gene3D" id="1.20.1250.20">
    <property type="entry name" value="MFS general substrate transporter like domains"/>
    <property type="match status" value="1"/>
</dbReference>
<dbReference type="PANTHER" id="PTHR43762">
    <property type="entry name" value="L-GULONOLACTONE OXIDASE"/>
    <property type="match status" value="1"/>
</dbReference>